<feature type="compositionally biased region" description="Basic and acidic residues" evidence="1">
    <location>
        <begin position="473"/>
        <end position="492"/>
    </location>
</feature>
<proteinExistence type="predicted"/>
<feature type="compositionally biased region" description="Basic residues" evidence="1">
    <location>
        <begin position="577"/>
        <end position="591"/>
    </location>
</feature>
<dbReference type="Proteomes" id="UP000008068">
    <property type="component" value="Unassembled WGS sequence"/>
</dbReference>
<feature type="compositionally biased region" description="Polar residues" evidence="1">
    <location>
        <begin position="18"/>
        <end position="27"/>
    </location>
</feature>
<dbReference type="eggNOG" id="ENOG502SGAF">
    <property type="taxonomic scope" value="Eukaryota"/>
</dbReference>
<feature type="compositionally biased region" description="Low complexity" evidence="1">
    <location>
        <begin position="555"/>
        <end position="567"/>
    </location>
</feature>
<dbReference type="OrthoDB" id="5869979at2759"/>
<feature type="region of interest" description="Disordered" evidence="1">
    <location>
        <begin position="1"/>
        <end position="30"/>
    </location>
</feature>
<reference evidence="3" key="1">
    <citation type="submission" date="2011-07" db="EMBL/GenBank/DDBJ databases">
        <authorList>
            <consortium name="Caenorhabditis brenneri Sequencing and Analysis Consortium"/>
            <person name="Wilson R.K."/>
        </authorList>
    </citation>
    <scope>NUCLEOTIDE SEQUENCE [LARGE SCALE GENOMIC DNA]</scope>
    <source>
        <strain evidence="3">PB2801</strain>
    </source>
</reference>
<gene>
    <name evidence="2" type="ORF">CAEBREN_08624</name>
</gene>
<dbReference type="FunCoup" id="G0PF54">
    <property type="interactions" value="431"/>
</dbReference>
<accession>G0PF54</accession>
<dbReference type="InParanoid" id="G0PF54"/>
<evidence type="ECO:0000313" key="3">
    <source>
        <dbReference type="Proteomes" id="UP000008068"/>
    </source>
</evidence>
<dbReference type="HOGENOM" id="CLU_404522_0_0_1"/>
<feature type="region of interest" description="Disordered" evidence="1">
    <location>
        <begin position="466"/>
        <end position="606"/>
    </location>
</feature>
<dbReference type="EMBL" id="GL380345">
    <property type="protein sequence ID" value="EGT53517.1"/>
    <property type="molecule type" value="Genomic_DNA"/>
</dbReference>
<dbReference type="OMA" id="WKLCDEV"/>
<organism evidence="3">
    <name type="scientific">Caenorhabditis brenneri</name>
    <name type="common">Nematode worm</name>
    <dbReference type="NCBI Taxonomy" id="135651"/>
    <lineage>
        <taxon>Eukaryota</taxon>
        <taxon>Metazoa</taxon>
        <taxon>Ecdysozoa</taxon>
        <taxon>Nematoda</taxon>
        <taxon>Chromadorea</taxon>
        <taxon>Rhabditida</taxon>
        <taxon>Rhabditina</taxon>
        <taxon>Rhabditomorpha</taxon>
        <taxon>Rhabditoidea</taxon>
        <taxon>Rhabditidae</taxon>
        <taxon>Peloderinae</taxon>
        <taxon>Caenorhabditis</taxon>
    </lineage>
</organism>
<name>G0PF54_CAEBE</name>
<keyword evidence="3" id="KW-1185">Reference proteome</keyword>
<protein>
    <submittedName>
        <fullName evidence="2">Uncharacterized protein</fullName>
    </submittedName>
</protein>
<dbReference type="STRING" id="135651.G0PF54"/>
<sequence>MLEENQNPVTEPVESVESAESTQSVAGSETVDEKSLRTIIVQNLRHPGGWLKNRQFQSVLNKSIDFNAEFSRPEDSNEKQIKSGRITMVFSTFDTARDAYTSLQKMIIDGFRPEALVDSRFFSIETSTQKRPFFEIAGDSRLVFLLDAPKSIDQDMISYFFDGETPVHFQTLPMPTENGLFQVEVLLASGQVAEQVLAGKSKFEICDEEGEYNVTLLSPREYALYSKMDDVRPSTTAKPAARAPPKTAETTGQLAPEIDEDVILARLLEIIEERKLNFAEINEKDELYELCDTVSAEYNGVPDSILKPAMGTALQRHLNRTEMHWMRDHIEGLLRMWKAEMVNEQIYERSTFVPMETNNYQPVVQEEKKEGISKAAAKRQRAARAQMGVGAFLTANRDRLIVETGDVEMESDDDGNVLIGGEALSFDSWARITKTKAAGVVRANADGSKKIGNGGLTKKQMRQARAVEGMSQDEWKKWRNEKSSTRKQDIKQRIMARGAVIEGEEEQEKTEMEATATSSDAPPVPPPTKKDLDEGEIDSEEERKEQKGKKRKQSSDSSDSTSSSSSSSEEDPDEKSRKRRTRRRKKDRKMPRSGAPSSGVTPQLDPMFRQMFENRKAIIAQMTPAHKSAFANALNQIAQNNSSATDKAKASQMINSMLSGFK</sequence>
<evidence type="ECO:0000256" key="1">
    <source>
        <dbReference type="SAM" id="MobiDB-lite"/>
    </source>
</evidence>
<evidence type="ECO:0000313" key="2">
    <source>
        <dbReference type="EMBL" id="EGT53517.1"/>
    </source>
</evidence>
<dbReference type="AlphaFoldDB" id="G0PF54"/>